<dbReference type="Proteomes" id="UP000095286">
    <property type="component" value="Unplaced"/>
</dbReference>
<proteinExistence type="predicted"/>
<name>A0AC35UEG7_9BILA</name>
<sequence>MTAGKVFTRDDVKNHRTVSSCWVIINNTVLDVTKFLDEHPGGCEVLLEHGGSDATEAFEDVGHSTDARKMVPDYKIGDIHEDEHIVYSTSKKPSPPQSNESGSQSLTDYAIWAAMLAIIALFLYYLAF</sequence>
<dbReference type="WBParaSite" id="RSKR_0001044600.1">
    <property type="protein sequence ID" value="RSKR_0001044600.1"/>
    <property type="gene ID" value="RSKR_0001044600"/>
</dbReference>
<protein>
    <submittedName>
        <fullName evidence="2">Cytochrome b5 heme-binding domain-containing protein</fullName>
    </submittedName>
</protein>
<evidence type="ECO:0000313" key="1">
    <source>
        <dbReference type="Proteomes" id="UP000095286"/>
    </source>
</evidence>
<evidence type="ECO:0000313" key="2">
    <source>
        <dbReference type="WBParaSite" id="RSKR_0001044600.1"/>
    </source>
</evidence>
<reference evidence="2" key="1">
    <citation type="submission" date="2016-11" db="UniProtKB">
        <authorList>
            <consortium name="WormBaseParasite"/>
        </authorList>
    </citation>
    <scope>IDENTIFICATION</scope>
    <source>
        <strain evidence="2">KR3021</strain>
    </source>
</reference>
<organism evidence="1 2">
    <name type="scientific">Rhabditophanes sp. KR3021</name>
    <dbReference type="NCBI Taxonomy" id="114890"/>
    <lineage>
        <taxon>Eukaryota</taxon>
        <taxon>Metazoa</taxon>
        <taxon>Ecdysozoa</taxon>
        <taxon>Nematoda</taxon>
        <taxon>Chromadorea</taxon>
        <taxon>Rhabditida</taxon>
        <taxon>Tylenchina</taxon>
        <taxon>Panagrolaimomorpha</taxon>
        <taxon>Strongyloidoidea</taxon>
        <taxon>Alloionematidae</taxon>
        <taxon>Rhabditophanes</taxon>
    </lineage>
</organism>
<accession>A0AC35UEG7</accession>